<feature type="signal peptide" evidence="13">
    <location>
        <begin position="1"/>
        <end position="28"/>
    </location>
</feature>
<dbReference type="EMBL" id="BPFZ01000002">
    <property type="protein sequence ID" value="GIU66263.1"/>
    <property type="molecule type" value="Genomic_DNA"/>
</dbReference>
<dbReference type="PROSITE" id="PS51257">
    <property type="entry name" value="PROKAR_LIPOPROTEIN"/>
    <property type="match status" value="1"/>
</dbReference>
<evidence type="ECO:0000256" key="1">
    <source>
        <dbReference type="ARBA" id="ARBA00004571"/>
    </source>
</evidence>
<comment type="similarity">
    <text evidence="11 12">Belongs to the TonB-dependent receptor family.</text>
</comment>
<evidence type="ECO:0000313" key="16">
    <source>
        <dbReference type="EMBL" id="GIU66263.1"/>
    </source>
</evidence>
<evidence type="ECO:0000256" key="12">
    <source>
        <dbReference type="RuleBase" id="RU003357"/>
    </source>
</evidence>
<comment type="subcellular location">
    <subcellularLocation>
        <location evidence="1 11">Cell outer membrane</location>
        <topology evidence="1 11">Multi-pass membrane protein</topology>
    </subcellularLocation>
</comment>
<keyword evidence="9 11" id="KW-0472">Membrane</keyword>
<dbReference type="SUPFAM" id="SSF56935">
    <property type="entry name" value="Porins"/>
    <property type="match status" value="1"/>
</dbReference>
<dbReference type="PROSITE" id="PS52016">
    <property type="entry name" value="TONB_DEPENDENT_REC_3"/>
    <property type="match status" value="1"/>
</dbReference>
<dbReference type="RefSeq" id="WP_284358753.1">
    <property type="nucleotide sequence ID" value="NZ_BPFZ01000002.1"/>
</dbReference>
<keyword evidence="4" id="KW-0410">Iron transport</keyword>
<evidence type="ECO:0000313" key="17">
    <source>
        <dbReference type="Proteomes" id="UP001161064"/>
    </source>
</evidence>
<keyword evidence="6" id="KW-0408">Iron</keyword>
<evidence type="ECO:0000256" key="6">
    <source>
        <dbReference type="ARBA" id="ARBA00023004"/>
    </source>
</evidence>
<gene>
    <name evidence="16" type="ORF">PsB1_0417</name>
</gene>
<evidence type="ECO:0000256" key="10">
    <source>
        <dbReference type="ARBA" id="ARBA00023237"/>
    </source>
</evidence>
<dbReference type="PANTHER" id="PTHR32552:SF81">
    <property type="entry name" value="TONB-DEPENDENT OUTER MEMBRANE RECEPTOR"/>
    <property type="match status" value="1"/>
</dbReference>
<dbReference type="InterPro" id="IPR039426">
    <property type="entry name" value="TonB-dep_rcpt-like"/>
</dbReference>
<feature type="domain" description="TonB-dependent receptor plug" evidence="15">
    <location>
        <begin position="56"/>
        <end position="167"/>
    </location>
</feature>
<evidence type="ECO:0000256" key="9">
    <source>
        <dbReference type="ARBA" id="ARBA00023136"/>
    </source>
</evidence>
<evidence type="ECO:0000256" key="3">
    <source>
        <dbReference type="ARBA" id="ARBA00022452"/>
    </source>
</evidence>
<keyword evidence="5 11" id="KW-0812">Transmembrane</keyword>
<organism evidence="16 17">
    <name type="scientific">Candidatus Phycosocius spiralis</name>
    <dbReference type="NCBI Taxonomy" id="2815099"/>
    <lineage>
        <taxon>Bacteria</taxon>
        <taxon>Pseudomonadati</taxon>
        <taxon>Pseudomonadota</taxon>
        <taxon>Alphaproteobacteria</taxon>
        <taxon>Caulobacterales</taxon>
        <taxon>Caulobacterales incertae sedis</taxon>
        <taxon>Candidatus Phycosocius</taxon>
    </lineage>
</organism>
<evidence type="ECO:0000256" key="5">
    <source>
        <dbReference type="ARBA" id="ARBA00022692"/>
    </source>
</evidence>
<dbReference type="Pfam" id="PF00593">
    <property type="entry name" value="TonB_dep_Rec_b-barrel"/>
    <property type="match status" value="1"/>
</dbReference>
<name>A0ABQ4PTE1_9PROT</name>
<keyword evidence="10 11" id="KW-0998">Cell outer membrane</keyword>
<reference evidence="16" key="1">
    <citation type="submission" date="2021-05" db="EMBL/GenBank/DDBJ databases">
        <authorList>
            <person name="Tanabe Y."/>
        </authorList>
    </citation>
    <scope>NUCLEOTIDE SEQUENCE</scope>
    <source>
        <strain evidence="16">BOTRYCO-1</strain>
    </source>
</reference>
<keyword evidence="17" id="KW-1185">Reference proteome</keyword>
<evidence type="ECO:0000259" key="14">
    <source>
        <dbReference type="Pfam" id="PF00593"/>
    </source>
</evidence>
<keyword evidence="8 12" id="KW-0798">TonB box</keyword>
<keyword evidence="3 11" id="KW-1134">Transmembrane beta strand</keyword>
<keyword evidence="16" id="KW-0675">Receptor</keyword>
<comment type="caution">
    <text evidence="16">The sequence shown here is derived from an EMBL/GenBank/DDBJ whole genome shotgun (WGS) entry which is preliminary data.</text>
</comment>
<dbReference type="Gene3D" id="2.40.170.20">
    <property type="entry name" value="TonB-dependent receptor, beta-barrel domain"/>
    <property type="match status" value="1"/>
</dbReference>
<accession>A0ABQ4PTE1</accession>
<protein>
    <submittedName>
        <fullName evidence="16">TonB-dependent receptor</fullName>
    </submittedName>
</protein>
<evidence type="ECO:0000256" key="2">
    <source>
        <dbReference type="ARBA" id="ARBA00022448"/>
    </source>
</evidence>
<evidence type="ECO:0000256" key="8">
    <source>
        <dbReference type="ARBA" id="ARBA00023077"/>
    </source>
</evidence>
<evidence type="ECO:0000256" key="11">
    <source>
        <dbReference type="PROSITE-ProRule" id="PRU01360"/>
    </source>
</evidence>
<reference evidence="16" key="2">
    <citation type="journal article" date="2023" name="ISME Commun">
        <title>Characterization of a bloom-associated alphaproteobacterial lineage, 'Candidatus Phycosocius': insights into freshwater algal-bacterial interactions.</title>
        <authorList>
            <person name="Tanabe Y."/>
            <person name="Yamaguchi H."/>
            <person name="Yoshida M."/>
            <person name="Kai A."/>
            <person name="Okazaki Y."/>
        </authorList>
    </citation>
    <scope>NUCLEOTIDE SEQUENCE</scope>
    <source>
        <strain evidence="16">BOTRYCO-1</strain>
    </source>
</reference>
<dbReference type="InterPro" id="IPR036942">
    <property type="entry name" value="Beta-barrel_TonB_sf"/>
</dbReference>
<dbReference type="PANTHER" id="PTHR32552">
    <property type="entry name" value="FERRICHROME IRON RECEPTOR-RELATED"/>
    <property type="match status" value="1"/>
</dbReference>
<evidence type="ECO:0000256" key="4">
    <source>
        <dbReference type="ARBA" id="ARBA00022496"/>
    </source>
</evidence>
<sequence>MTKNTISRRLLWASVSAFACLVAGPALAVGAPTPEDEPALGLDVIVVTAQKRETNQQTTPIAMSVLGGEQLKARRIESLADLMNGSIPSLRVAPFFSRSSALTVGIRGIVPFDANQPSRDAGVGVYIDGVYLGRSQGLGAALMDIERIEVLKGPQGTLFGRNSTGGAVSIVTRKPSGKFGVRQTVGMRNFGGYLSETHLDLEEVNNVSVKLDAVFTGRDGTVENTLQGEEDFNKYERRGVHLGVRWQASEAITAQYDYDISKDITTPYYVQLIEKNPAAPALAPLVKEQRGRARETDIGVPQEDNVGNISGHVVHINWQAAPSIDVRSITSFRTVDQTQLDNGIGAHSGPFRPSGNFARYSLASLRQEQFSQEFQILGSMDRLTYVAGTYFYHEKGDDDAWTPNTMTWNATGTAATRIPSLQAGAATPFPDRASTAKADSFAVFGQATYAPAAFKDQLHLTAGARYTKDKKRGVLTKVNGADTTFSFNTSSDRIDPMVTVSYDATDTVHVYAKWGTAYRAGGANSRSVNYRAFDPEEVETSEIGVKSEWLDRRARINLAAYSTKYKDIQIDFSAVNLLNSNRGTLETVNAPGKGTIEGYEADLLFAPIEGLTLSASYAYTNGKLPRAANPFNNNALQNVFIVYTPKNAINFAVDYQRQALGALFKAHLDLSQADGYRSSSGEATLTDSSSVLNGRLALSEINVGKGAKLQLSLWSRNMLDEEHTFYESRASYAFIGTFGMYNEPMTYGLDATVSF</sequence>
<keyword evidence="13" id="KW-0732">Signal</keyword>
<feature type="chain" id="PRO_5046497690" evidence="13">
    <location>
        <begin position="29"/>
        <end position="755"/>
    </location>
</feature>
<keyword evidence="2 11" id="KW-0813">Transport</keyword>
<feature type="domain" description="TonB-dependent receptor-like beta-barrel" evidence="14">
    <location>
        <begin position="315"/>
        <end position="689"/>
    </location>
</feature>
<dbReference type="Pfam" id="PF07715">
    <property type="entry name" value="Plug"/>
    <property type="match status" value="1"/>
</dbReference>
<dbReference type="Proteomes" id="UP001161064">
    <property type="component" value="Unassembled WGS sequence"/>
</dbReference>
<dbReference type="InterPro" id="IPR012910">
    <property type="entry name" value="Plug_dom"/>
</dbReference>
<evidence type="ECO:0000259" key="15">
    <source>
        <dbReference type="Pfam" id="PF07715"/>
    </source>
</evidence>
<evidence type="ECO:0000256" key="7">
    <source>
        <dbReference type="ARBA" id="ARBA00023065"/>
    </source>
</evidence>
<keyword evidence="7" id="KW-0406">Ion transport</keyword>
<evidence type="ECO:0000256" key="13">
    <source>
        <dbReference type="SAM" id="SignalP"/>
    </source>
</evidence>
<dbReference type="InterPro" id="IPR000531">
    <property type="entry name" value="Beta-barrel_TonB"/>
</dbReference>
<proteinExistence type="inferred from homology"/>